<dbReference type="AlphaFoldDB" id="A0A238KKB6"/>
<proteinExistence type="predicted"/>
<dbReference type="Proteomes" id="UP000220836">
    <property type="component" value="Unassembled WGS sequence"/>
</dbReference>
<protein>
    <submittedName>
        <fullName evidence="2">Uncharacterized protein</fullName>
    </submittedName>
</protein>
<organism evidence="2 3">
    <name type="scientific">Pelagimonas varians</name>
    <dbReference type="NCBI Taxonomy" id="696760"/>
    <lineage>
        <taxon>Bacteria</taxon>
        <taxon>Pseudomonadati</taxon>
        <taxon>Pseudomonadota</taxon>
        <taxon>Alphaproteobacteria</taxon>
        <taxon>Rhodobacterales</taxon>
        <taxon>Roseobacteraceae</taxon>
        <taxon>Pelagimonas</taxon>
    </lineage>
</organism>
<sequence>MRSIALAALFAISASSVMAFPSMPFPDLSFPAPSDGGVSQGCSSISTGKIVCE</sequence>
<keyword evidence="1" id="KW-0732">Signal</keyword>
<evidence type="ECO:0000256" key="1">
    <source>
        <dbReference type="SAM" id="SignalP"/>
    </source>
</evidence>
<accession>A0A238KKB6</accession>
<keyword evidence="3" id="KW-1185">Reference proteome</keyword>
<gene>
    <name evidence="2" type="ORF">PEV8663_02630</name>
</gene>
<reference evidence="2 3" key="1">
    <citation type="submission" date="2017-05" db="EMBL/GenBank/DDBJ databases">
        <authorList>
            <person name="Song R."/>
            <person name="Chenine A.L."/>
            <person name="Ruprecht R.M."/>
        </authorList>
    </citation>
    <scope>NUCLEOTIDE SEQUENCE [LARGE SCALE GENOMIC DNA]</scope>
    <source>
        <strain evidence="2 3">CECT 8663</strain>
    </source>
</reference>
<dbReference type="EMBL" id="FXYH01000009">
    <property type="protein sequence ID" value="SMX43269.1"/>
    <property type="molecule type" value="Genomic_DNA"/>
</dbReference>
<evidence type="ECO:0000313" key="2">
    <source>
        <dbReference type="EMBL" id="SMX43269.1"/>
    </source>
</evidence>
<dbReference type="RefSeq" id="WP_170125874.1">
    <property type="nucleotide sequence ID" value="NZ_FXYH01000009.1"/>
</dbReference>
<name>A0A238KKB6_9RHOB</name>
<feature type="signal peptide" evidence="1">
    <location>
        <begin position="1"/>
        <end position="19"/>
    </location>
</feature>
<evidence type="ECO:0000313" key="3">
    <source>
        <dbReference type="Proteomes" id="UP000220836"/>
    </source>
</evidence>
<feature type="chain" id="PRO_5013348469" evidence="1">
    <location>
        <begin position="20"/>
        <end position="53"/>
    </location>
</feature>